<dbReference type="EMBL" id="AMZH03013704">
    <property type="protein sequence ID" value="RRT48830.1"/>
    <property type="molecule type" value="Genomic_DNA"/>
</dbReference>
<comment type="caution">
    <text evidence="1">The sequence shown here is derived from an EMBL/GenBank/DDBJ whole genome shotgun (WGS) entry which is preliminary data.</text>
</comment>
<dbReference type="Proteomes" id="UP000287651">
    <property type="component" value="Unassembled WGS sequence"/>
</dbReference>
<evidence type="ECO:0000313" key="1">
    <source>
        <dbReference type="EMBL" id="RRT48830.1"/>
    </source>
</evidence>
<organism evidence="1 2">
    <name type="scientific">Ensete ventricosum</name>
    <name type="common">Abyssinian banana</name>
    <name type="synonym">Musa ensete</name>
    <dbReference type="NCBI Taxonomy" id="4639"/>
    <lineage>
        <taxon>Eukaryota</taxon>
        <taxon>Viridiplantae</taxon>
        <taxon>Streptophyta</taxon>
        <taxon>Embryophyta</taxon>
        <taxon>Tracheophyta</taxon>
        <taxon>Spermatophyta</taxon>
        <taxon>Magnoliopsida</taxon>
        <taxon>Liliopsida</taxon>
        <taxon>Zingiberales</taxon>
        <taxon>Musaceae</taxon>
        <taxon>Ensete</taxon>
    </lineage>
</organism>
<reference evidence="1 2" key="1">
    <citation type="journal article" date="2014" name="Agronomy (Basel)">
        <title>A Draft Genome Sequence for Ensete ventricosum, the Drought-Tolerant Tree Against Hunger.</title>
        <authorList>
            <person name="Harrison J."/>
            <person name="Moore K.A."/>
            <person name="Paszkiewicz K."/>
            <person name="Jones T."/>
            <person name="Grant M."/>
            <person name="Ambacheew D."/>
            <person name="Muzemil S."/>
            <person name="Studholme D.J."/>
        </authorList>
    </citation>
    <scope>NUCLEOTIDE SEQUENCE [LARGE SCALE GENOMIC DNA]</scope>
</reference>
<evidence type="ECO:0000313" key="2">
    <source>
        <dbReference type="Proteomes" id="UP000287651"/>
    </source>
</evidence>
<proteinExistence type="predicted"/>
<sequence>MPISTTPVAQVCRSLGASHHQTSSPWAAPAIGFPASNLAATVGREGGGCRRIGREFQSLTDLLEPGRSREVLHFSNKLA</sequence>
<accession>A0A426YAX4</accession>
<name>A0A426YAX4_ENSVE</name>
<dbReference type="AlphaFoldDB" id="A0A426YAX4"/>
<gene>
    <name evidence="1" type="ORF">B296_00015482</name>
</gene>
<protein>
    <submittedName>
        <fullName evidence="1">Uncharacterized protein</fullName>
    </submittedName>
</protein>